<sequence>SAQWTYSDTKNFLDFLTSHHSEMGEGFSFKTRAFNAAAEHMAQLTTVGGVKDAAACRSKWQECKKKFNAIGKIKAKSGWGPWSNEHGAGITALTAESWENFVKKNAAAKPFQNRGWDFLHQVKAIMPFQVTGMNV</sequence>
<dbReference type="Proteomes" id="UP000799118">
    <property type="component" value="Unassembled WGS sequence"/>
</dbReference>
<evidence type="ECO:0000313" key="3">
    <source>
        <dbReference type="Proteomes" id="UP000799118"/>
    </source>
</evidence>
<dbReference type="InterPro" id="IPR044822">
    <property type="entry name" value="Myb_DNA-bind_4"/>
</dbReference>
<keyword evidence="3" id="KW-1185">Reference proteome</keyword>
<name>A0A6A4GIM2_9AGAR</name>
<evidence type="ECO:0000313" key="2">
    <source>
        <dbReference type="EMBL" id="KAE9385416.1"/>
    </source>
</evidence>
<dbReference type="AlphaFoldDB" id="A0A6A4GIM2"/>
<accession>A0A6A4GIM2</accession>
<proteinExistence type="predicted"/>
<feature type="domain" description="Myb/SANT-like DNA-binding" evidence="1">
    <location>
        <begin position="2"/>
        <end position="78"/>
    </location>
</feature>
<gene>
    <name evidence="2" type="ORF">BT96DRAFT_799411</name>
</gene>
<dbReference type="OrthoDB" id="3186724at2759"/>
<evidence type="ECO:0000259" key="1">
    <source>
        <dbReference type="Pfam" id="PF13837"/>
    </source>
</evidence>
<dbReference type="EMBL" id="ML769988">
    <property type="protein sequence ID" value="KAE9385416.1"/>
    <property type="molecule type" value="Genomic_DNA"/>
</dbReference>
<organism evidence="2 3">
    <name type="scientific">Gymnopus androsaceus JB14</name>
    <dbReference type="NCBI Taxonomy" id="1447944"/>
    <lineage>
        <taxon>Eukaryota</taxon>
        <taxon>Fungi</taxon>
        <taxon>Dikarya</taxon>
        <taxon>Basidiomycota</taxon>
        <taxon>Agaricomycotina</taxon>
        <taxon>Agaricomycetes</taxon>
        <taxon>Agaricomycetidae</taxon>
        <taxon>Agaricales</taxon>
        <taxon>Marasmiineae</taxon>
        <taxon>Omphalotaceae</taxon>
        <taxon>Gymnopus</taxon>
    </lineage>
</organism>
<reference evidence="2" key="1">
    <citation type="journal article" date="2019" name="Environ. Microbiol.">
        <title>Fungal ecological strategies reflected in gene transcription - a case study of two litter decomposers.</title>
        <authorList>
            <person name="Barbi F."/>
            <person name="Kohler A."/>
            <person name="Barry K."/>
            <person name="Baskaran P."/>
            <person name="Daum C."/>
            <person name="Fauchery L."/>
            <person name="Ihrmark K."/>
            <person name="Kuo A."/>
            <person name="LaButti K."/>
            <person name="Lipzen A."/>
            <person name="Morin E."/>
            <person name="Grigoriev I.V."/>
            <person name="Henrissat B."/>
            <person name="Lindahl B."/>
            <person name="Martin F."/>
        </authorList>
    </citation>
    <scope>NUCLEOTIDE SEQUENCE</scope>
    <source>
        <strain evidence="2">JB14</strain>
    </source>
</reference>
<feature type="non-terminal residue" evidence="2">
    <location>
        <position position="1"/>
    </location>
</feature>
<dbReference type="Pfam" id="PF13837">
    <property type="entry name" value="Myb_DNA-bind_4"/>
    <property type="match status" value="1"/>
</dbReference>
<protein>
    <recommendedName>
        <fullName evidence="1">Myb/SANT-like DNA-binding domain-containing protein</fullName>
    </recommendedName>
</protein>
<feature type="non-terminal residue" evidence="2">
    <location>
        <position position="135"/>
    </location>
</feature>